<feature type="coiled-coil region" evidence="7">
    <location>
        <begin position="275"/>
        <end position="329"/>
    </location>
</feature>
<dbReference type="GO" id="GO:0000776">
    <property type="term" value="C:kinetochore"/>
    <property type="evidence" value="ECO:0007669"/>
    <property type="project" value="TreeGrafter"/>
</dbReference>
<keyword evidence="6" id="KW-0131">Cell cycle</keyword>
<feature type="region of interest" description="Disordered" evidence="8">
    <location>
        <begin position="31"/>
        <end position="52"/>
    </location>
</feature>
<evidence type="ECO:0000256" key="1">
    <source>
        <dbReference type="ARBA" id="ARBA00004123"/>
    </source>
</evidence>
<dbReference type="SUPFAM" id="SSF75704">
    <property type="entry name" value="Mitotic arrest deficient-like 1, Mad1"/>
    <property type="match status" value="1"/>
</dbReference>
<keyword evidence="3" id="KW-0132">Cell division</keyword>
<dbReference type="Pfam" id="PF05557">
    <property type="entry name" value="MAD"/>
    <property type="match status" value="1"/>
</dbReference>
<keyword evidence="10" id="KW-1185">Reference proteome</keyword>
<evidence type="ECO:0008006" key="11">
    <source>
        <dbReference type="Google" id="ProtNLM"/>
    </source>
</evidence>
<feature type="coiled-coil region" evidence="7">
    <location>
        <begin position="560"/>
        <end position="627"/>
    </location>
</feature>
<keyword evidence="5" id="KW-0539">Nucleus</keyword>
<gene>
    <name evidence="9" type="ORF">PHAECO_LOCUS8470</name>
</gene>
<dbReference type="FunFam" id="3.30.457.60:FF:000002">
    <property type="entry name" value="Mitotic spindle assembly checkpoint protein MAD1"/>
    <property type="match status" value="1"/>
</dbReference>
<dbReference type="GO" id="GO:0007094">
    <property type="term" value="P:mitotic spindle assembly checkpoint signaling"/>
    <property type="evidence" value="ECO:0007669"/>
    <property type="project" value="InterPro"/>
</dbReference>
<proteinExistence type="inferred from homology"/>
<dbReference type="PANTHER" id="PTHR23168:SF0">
    <property type="entry name" value="MITOTIC SPINDLE ASSEMBLY CHECKPOINT PROTEIN MAD1"/>
    <property type="match status" value="1"/>
</dbReference>
<dbReference type="Proteomes" id="UP001153737">
    <property type="component" value="Chromosome 4"/>
</dbReference>
<sequence length="728" mass="85667">MTENIDDTILNMVKNLKPTTTDLRNTKCEFTPVKRPYSPTSNESSYEEPTPIKKLKRDPKLDMSYVGSPMEIRRIRADLVGARNTILTLEGRISHMHSVRKQMQMMFDEENHVLKRQSEHDKKSILDLEDRLQTIRKREIEVKKELAEVHNKYQQLKIRSNEEIETLEKSIEDMKEETRHMESEENGIVSGLERRITQLETMLEAAEEDAEAQKKLADELRKRLSENTSLQKDFDMKEQELQKANFYIKELEYAKENILEFHEQAKTQAYKLAHYIELEKENELFKEENSRLKDEIRNKLILEEEVHDLKNRLTKFKEYEKKLSELQVQETQNAMCLSEWRAVARGICESSDSDSVLQHLLRSAVERLQQQELTLTSEKVEMESQLKSITHEEKVAKSELEKCQKLILELKQTGEQKQNLIHRMQKKLLLVSRERDSYRLQLDSYERDLTMSLANTTTGGQIQSQKDRIENLERIVDGYRDMVSKLENDLQNAQPNAHSDMVSIRSEQITRLQDEIQQLKNENEMLRERRDELEIQLESCAIGDDTLQGGKAVHMQNNPLSDYLSKREQHTEKLEQEVERLKRKIKNMEEGIESSKLGDITMTAKEVQTLKEEIKSHETQAQMLKEFFKSQMQDFRNVIYMLLGYKIDRTQNSLYKLRSMYAEQPDDQLCFQVDKDGDLNLLENEFSATLESMINLHLKHQKSIPVFLSAITMDLFNNKTMTKTFQLD</sequence>
<dbReference type="GO" id="GO:0051315">
    <property type="term" value="P:attachment of mitotic spindle microtubules to kinetochore"/>
    <property type="evidence" value="ECO:0007669"/>
    <property type="project" value="TreeGrafter"/>
</dbReference>
<keyword evidence="7" id="KW-0175">Coiled coil</keyword>
<accession>A0A9N9SIN7</accession>
<evidence type="ECO:0000256" key="5">
    <source>
        <dbReference type="ARBA" id="ARBA00023242"/>
    </source>
</evidence>
<reference evidence="9" key="2">
    <citation type="submission" date="2022-10" db="EMBL/GenBank/DDBJ databases">
        <authorList>
            <consortium name="ENA_rothamsted_submissions"/>
            <consortium name="culmorum"/>
            <person name="King R."/>
        </authorList>
    </citation>
    <scope>NUCLEOTIDE SEQUENCE</scope>
</reference>
<dbReference type="AlphaFoldDB" id="A0A9N9SIN7"/>
<evidence type="ECO:0000256" key="7">
    <source>
        <dbReference type="SAM" id="Coils"/>
    </source>
</evidence>
<name>A0A9N9SIN7_PHACE</name>
<evidence type="ECO:0000256" key="6">
    <source>
        <dbReference type="ARBA" id="ARBA00023306"/>
    </source>
</evidence>
<dbReference type="PANTHER" id="PTHR23168">
    <property type="entry name" value="MITOTIC SPINDLE ASSEMBLY CHECKPOINT PROTEIN MAD1 MITOTIC ARREST DEFICIENT-LIKE PROTEIN 1"/>
    <property type="match status" value="1"/>
</dbReference>
<evidence type="ECO:0000256" key="4">
    <source>
        <dbReference type="ARBA" id="ARBA00022776"/>
    </source>
</evidence>
<evidence type="ECO:0000256" key="8">
    <source>
        <dbReference type="SAM" id="MobiDB-lite"/>
    </source>
</evidence>
<protein>
    <recommendedName>
        <fullName evidence="11">Mitotic spindle assembly checkpoint protein MAD1</fullName>
    </recommendedName>
</protein>
<organism evidence="9 10">
    <name type="scientific">Phaedon cochleariae</name>
    <name type="common">Mustard beetle</name>
    <dbReference type="NCBI Taxonomy" id="80249"/>
    <lineage>
        <taxon>Eukaryota</taxon>
        <taxon>Metazoa</taxon>
        <taxon>Ecdysozoa</taxon>
        <taxon>Arthropoda</taxon>
        <taxon>Hexapoda</taxon>
        <taxon>Insecta</taxon>
        <taxon>Pterygota</taxon>
        <taxon>Neoptera</taxon>
        <taxon>Endopterygota</taxon>
        <taxon>Coleoptera</taxon>
        <taxon>Polyphaga</taxon>
        <taxon>Cucujiformia</taxon>
        <taxon>Chrysomeloidea</taxon>
        <taxon>Chrysomelidae</taxon>
        <taxon>Chrysomelinae</taxon>
        <taxon>Chrysomelini</taxon>
        <taxon>Phaedon</taxon>
    </lineage>
</organism>
<dbReference type="Gene3D" id="6.10.250.90">
    <property type="match status" value="1"/>
</dbReference>
<comment type="subcellular location">
    <subcellularLocation>
        <location evidence="1">Nucleus</location>
    </subcellularLocation>
</comment>
<dbReference type="GO" id="GO:0072686">
    <property type="term" value="C:mitotic spindle"/>
    <property type="evidence" value="ECO:0007669"/>
    <property type="project" value="TreeGrafter"/>
</dbReference>
<evidence type="ECO:0000256" key="3">
    <source>
        <dbReference type="ARBA" id="ARBA00022618"/>
    </source>
</evidence>
<dbReference type="InterPro" id="IPR008672">
    <property type="entry name" value="Mad1"/>
</dbReference>
<evidence type="ECO:0000313" key="10">
    <source>
        <dbReference type="Proteomes" id="UP001153737"/>
    </source>
</evidence>
<comment type="similarity">
    <text evidence="2">Belongs to the MAD1 family.</text>
</comment>
<feature type="coiled-coil region" evidence="7">
    <location>
        <begin position="462"/>
        <end position="536"/>
    </location>
</feature>
<evidence type="ECO:0000313" key="9">
    <source>
        <dbReference type="EMBL" id="CAG9821072.1"/>
    </source>
</evidence>
<evidence type="ECO:0000256" key="2">
    <source>
        <dbReference type="ARBA" id="ARBA00008029"/>
    </source>
</evidence>
<dbReference type="EMBL" id="OU896710">
    <property type="protein sequence ID" value="CAG9821072.1"/>
    <property type="molecule type" value="Genomic_DNA"/>
</dbReference>
<keyword evidence="4" id="KW-0498">Mitosis</keyword>
<feature type="coiled-coil region" evidence="7">
    <location>
        <begin position="125"/>
        <end position="227"/>
    </location>
</feature>
<dbReference type="OrthoDB" id="331602at2759"/>
<dbReference type="Gene3D" id="3.30.457.60">
    <property type="match status" value="1"/>
</dbReference>
<dbReference type="Gene3D" id="1.20.5.170">
    <property type="match status" value="1"/>
</dbReference>
<reference evidence="9" key="1">
    <citation type="submission" date="2022-01" db="EMBL/GenBank/DDBJ databases">
        <authorList>
            <person name="King R."/>
        </authorList>
    </citation>
    <scope>NUCLEOTIDE SEQUENCE</scope>
</reference>
<dbReference type="GO" id="GO:0051301">
    <property type="term" value="P:cell division"/>
    <property type="evidence" value="ECO:0007669"/>
    <property type="project" value="UniProtKB-KW"/>
</dbReference>
<dbReference type="GO" id="GO:0005635">
    <property type="term" value="C:nuclear envelope"/>
    <property type="evidence" value="ECO:0007669"/>
    <property type="project" value="TreeGrafter"/>
</dbReference>